<evidence type="ECO:0000313" key="4">
    <source>
        <dbReference type="EMBL" id="KAL0810358.1"/>
    </source>
</evidence>
<reference evidence="4 5" key="1">
    <citation type="submission" date="2024-06" db="EMBL/GenBank/DDBJ databases">
        <title>A chromosome-level genome assembly of beet webworm, Loxostege sticticalis.</title>
        <authorList>
            <person name="Zhang Y."/>
        </authorList>
    </citation>
    <scope>NUCLEOTIDE SEQUENCE [LARGE SCALE GENOMIC DNA]</scope>
    <source>
        <strain evidence="4">AQ028</strain>
        <tissue evidence="4">Male pupae</tissue>
    </source>
</reference>
<feature type="region of interest" description="Disordered" evidence="1">
    <location>
        <begin position="554"/>
        <end position="584"/>
    </location>
</feature>
<dbReference type="EMBL" id="JBEDNZ010000026">
    <property type="protein sequence ID" value="KAL0810358.1"/>
    <property type="molecule type" value="Genomic_DNA"/>
</dbReference>
<protein>
    <recommendedName>
        <fullName evidence="3">DUF4794 domain-containing protein</fullName>
    </recommendedName>
</protein>
<feature type="compositionally biased region" description="Polar residues" evidence="1">
    <location>
        <begin position="554"/>
        <end position="569"/>
    </location>
</feature>
<feature type="compositionally biased region" description="Polar residues" evidence="1">
    <location>
        <begin position="42"/>
        <end position="52"/>
    </location>
</feature>
<dbReference type="Pfam" id="PF16042">
    <property type="entry name" value="DUF4794"/>
    <property type="match status" value="1"/>
</dbReference>
<sequence length="676" mass="76408">MKKTPELLAVIPLLLCGVAAEVPAPYPPSGFRPAGPAFELPQKNTQQHQQQEYLPPVEPRRPQPPGTSYGTPEEDVSVQGLPILEQQPIFQVSPISGQEYVGPNFSSDIKKLDDSYRQAQYQIQQERYREFERQRQLEAAQARNRANATPQVPRQFVTESTISTTEPTSTTESSTEIDLNEGETLDDKKTDDKKDKVSVEVSKQKIQEYPGELFLSSLAQLQLQPQFVPFQQLGQIQTPLSYQPIQQEPSQKQVAGYDAQTHFAAFPSVLAQQQYLQGIQNQGYAQSPALLVARQQEPVNVGFTAQNPQPFINNQYQPIVAQVPQNFAQGQPIVVQPQATQPKQESEQDDDQNDQQQVQVPQQVYQDQQPQFVYQQSYQPQEVIYQPAQPQPQGQAQQNVFVPQAQLVNYPNPLVQQYQNPQQINQPQNGFAQPQLVNPQQYQNGYVQQQFLDPNQFQNGQQQVQIPQQVYQNPQQFQNTQQQVQVPQQVYQDQQQFLNAQQQAQIPQQVYQDQQQYLIAQQQPEFPQQVYQDQQQFWNGQQQVQIPQFQGQDALQSGLDPNQQGNGVDQNDKEESDDDNTEDDGATSIAVATAFGARTQPRMFTRYGAPVPVPRQSANPQSADADEQSPEDSGAVAEANAFASGRRKGAKLRSRKVRPIFTLDRSGHLVLAHEQN</sequence>
<evidence type="ECO:0000256" key="2">
    <source>
        <dbReference type="SAM" id="SignalP"/>
    </source>
</evidence>
<gene>
    <name evidence="4" type="ORF">ABMA28_010507</name>
</gene>
<dbReference type="Proteomes" id="UP001549921">
    <property type="component" value="Unassembled WGS sequence"/>
</dbReference>
<feature type="compositionally biased region" description="Low complexity" evidence="1">
    <location>
        <begin position="158"/>
        <end position="177"/>
    </location>
</feature>
<evidence type="ECO:0000256" key="1">
    <source>
        <dbReference type="SAM" id="MobiDB-lite"/>
    </source>
</evidence>
<feature type="chain" id="PRO_5044779764" description="DUF4794 domain-containing protein" evidence="2">
    <location>
        <begin position="21"/>
        <end position="676"/>
    </location>
</feature>
<dbReference type="AlphaFoldDB" id="A0ABD0S8H3"/>
<comment type="caution">
    <text evidence="4">The sequence shown here is derived from an EMBL/GenBank/DDBJ whole genome shotgun (WGS) entry which is preliminary data.</text>
</comment>
<feature type="region of interest" description="Disordered" evidence="1">
    <location>
        <begin position="608"/>
        <end position="637"/>
    </location>
</feature>
<feature type="region of interest" description="Disordered" evidence="1">
    <location>
        <begin position="25"/>
        <end position="74"/>
    </location>
</feature>
<dbReference type="InterPro" id="IPR032011">
    <property type="entry name" value="DUF4794"/>
</dbReference>
<feature type="region of interest" description="Disordered" evidence="1">
    <location>
        <begin position="336"/>
        <end position="361"/>
    </location>
</feature>
<feature type="signal peptide" evidence="2">
    <location>
        <begin position="1"/>
        <end position="20"/>
    </location>
</feature>
<proteinExistence type="predicted"/>
<keyword evidence="2" id="KW-0732">Signal</keyword>
<accession>A0ABD0S8H3</accession>
<evidence type="ECO:0000313" key="5">
    <source>
        <dbReference type="Proteomes" id="UP001549921"/>
    </source>
</evidence>
<name>A0ABD0S8H3_LOXSC</name>
<feature type="domain" description="DUF4794" evidence="3">
    <location>
        <begin position="24"/>
        <end position="76"/>
    </location>
</feature>
<feature type="compositionally biased region" description="Basic and acidic residues" evidence="1">
    <location>
        <begin position="185"/>
        <end position="195"/>
    </location>
</feature>
<feature type="compositionally biased region" description="Acidic residues" evidence="1">
    <location>
        <begin position="572"/>
        <end position="584"/>
    </location>
</feature>
<evidence type="ECO:0000259" key="3">
    <source>
        <dbReference type="Pfam" id="PF16042"/>
    </source>
</evidence>
<feature type="region of interest" description="Disordered" evidence="1">
    <location>
        <begin position="139"/>
        <end position="195"/>
    </location>
</feature>
<organism evidence="4 5">
    <name type="scientific">Loxostege sticticalis</name>
    <name type="common">Beet webworm moth</name>
    <dbReference type="NCBI Taxonomy" id="481309"/>
    <lineage>
        <taxon>Eukaryota</taxon>
        <taxon>Metazoa</taxon>
        <taxon>Ecdysozoa</taxon>
        <taxon>Arthropoda</taxon>
        <taxon>Hexapoda</taxon>
        <taxon>Insecta</taxon>
        <taxon>Pterygota</taxon>
        <taxon>Neoptera</taxon>
        <taxon>Endopterygota</taxon>
        <taxon>Lepidoptera</taxon>
        <taxon>Glossata</taxon>
        <taxon>Ditrysia</taxon>
        <taxon>Pyraloidea</taxon>
        <taxon>Crambidae</taxon>
        <taxon>Pyraustinae</taxon>
        <taxon>Loxostege</taxon>
    </lineage>
</organism>